<feature type="transmembrane region" description="Helical" evidence="1">
    <location>
        <begin position="382"/>
        <end position="402"/>
    </location>
</feature>
<sequence>MENLINQNNYECYWILVDILSSRFLKDTENSKSEDYLKDYYETSNNIGLEVYTNFQSIKRSVKMAKVNNTTDVYFSDKYILVDDFCDTSLVLSIGKIKPDIMDEIFSVKFLDSQFLSTYKKNLWWTTWNENYFGENIKSIFQPKDTNKSSDRIITPTLYYLKPLSASLDYSSLVEDDSKIEELIEQLHCHPTLWDIFEDTFIMNLIHSHLFTDILFLNLKNPITKTRSVVIPRSLYEIALQLAFSSWLDFQQNNLSKVLVNNYNIVDVAKEFKLKQISSIYDKFLINQAPLAETQNILDEYLLGVEKFQRNFITLFKYVLLPKLPERSEQHFWIIGEFHWRVLKQIEKIKHQQKLLEKKANEILSIFRDRMLLISTKINLKLQYSMIILTVIITILTLVLVLTDNTLSGIIRDFFEKAFIRIP</sequence>
<keyword evidence="3" id="KW-1185">Reference proteome</keyword>
<evidence type="ECO:0000256" key="1">
    <source>
        <dbReference type="SAM" id="Phobius"/>
    </source>
</evidence>
<gene>
    <name evidence="2" type="ORF">Dpo_1c08850</name>
</gene>
<keyword evidence="1" id="KW-0812">Transmembrane</keyword>
<dbReference type="EMBL" id="APJX01000001">
    <property type="protein sequence ID" value="EMS81743.1"/>
    <property type="molecule type" value="Genomic_DNA"/>
</dbReference>
<accession>S0G315</accession>
<reference evidence="2 3" key="1">
    <citation type="journal article" date="2013" name="Genome Announc.">
        <title>Draft Genome Sequence of Desulfotignum phosphitoxidans DSM 13687 Strain FiPS-3.</title>
        <authorList>
            <person name="Poehlein A."/>
            <person name="Daniel R."/>
            <person name="Simeonova D.D."/>
        </authorList>
    </citation>
    <scope>NUCLEOTIDE SEQUENCE [LARGE SCALE GENOMIC DNA]</scope>
    <source>
        <strain evidence="2 3">DSM 13687</strain>
    </source>
</reference>
<dbReference type="AlphaFoldDB" id="S0G315"/>
<keyword evidence="1" id="KW-0472">Membrane</keyword>
<dbReference type="Proteomes" id="UP000014216">
    <property type="component" value="Unassembled WGS sequence"/>
</dbReference>
<dbReference type="RefSeq" id="WP_006964515.1">
    <property type="nucleotide sequence ID" value="NZ_APJX01000001.1"/>
</dbReference>
<organism evidence="2 3">
    <name type="scientific">Desulfotignum phosphitoxidans DSM 13687</name>
    <dbReference type="NCBI Taxonomy" id="1286635"/>
    <lineage>
        <taxon>Bacteria</taxon>
        <taxon>Pseudomonadati</taxon>
        <taxon>Thermodesulfobacteriota</taxon>
        <taxon>Desulfobacteria</taxon>
        <taxon>Desulfobacterales</taxon>
        <taxon>Desulfobacteraceae</taxon>
        <taxon>Desulfotignum</taxon>
    </lineage>
</organism>
<proteinExistence type="predicted"/>
<protein>
    <submittedName>
        <fullName evidence="2">Uncharacterized protein</fullName>
    </submittedName>
</protein>
<evidence type="ECO:0000313" key="2">
    <source>
        <dbReference type="EMBL" id="EMS81743.1"/>
    </source>
</evidence>
<evidence type="ECO:0000313" key="3">
    <source>
        <dbReference type="Proteomes" id="UP000014216"/>
    </source>
</evidence>
<comment type="caution">
    <text evidence="2">The sequence shown here is derived from an EMBL/GenBank/DDBJ whole genome shotgun (WGS) entry which is preliminary data.</text>
</comment>
<keyword evidence="1" id="KW-1133">Transmembrane helix</keyword>
<name>S0G315_9BACT</name>